<protein>
    <submittedName>
        <fullName evidence="3">Uncharacterized protein</fullName>
    </submittedName>
</protein>
<gene>
    <name evidence="3" type="ORF">BECKSD772E_GA0070983_107910</name>
    <name evidence="2" type="ORF">BECKSD772F_GA0070984_108110</name>
</gene>
<accession>A0A450YYX2</accession>
<evidence type="ECO:0000313" key="2">
    <source>
        <dbReference type="EMBL" id="VFK40964.1"/>
    </source>
</evidence>
<sequence>MSDKKETLREEIERRRREINERSRKNRGEDRGPGSYRRRDITKMQAPDPWPDPPEEEEKSNQGEN</sequence>
<dbReference type="EMBL" id="CAADFU010000079">
    <property type="protein sequence ID" value="VFK46723.1"/>
    <property type="molecule type" value="Genomic_DNA"/>
</dbReference>
<proteinExistence type="predicted"/>
<evidence type="ECO:0000256" key="1">
    <source>
        <dbReference type="SAM" id="MobiDB-lite"/>
    </source>
</evidence>
<evidence type="ECO:0000313" key="3">
    <source>
        <dbReference type="EMBL" id="VFK46723.1"/>
    </source>
</evidence>
<organism evidence="3">
    <name type="scientific">Candidatus Kentrum sp. SD</name>
    <dbReference type="NCBI Taxonomy" id="2126332"/>
    <lineage>
        <taxon>Bacteria</taxon>
        <taxon>Pseudomonadati</taxon>
        <taxon>Pseudomonadota</taxon>
        <taxon>Gammaproteobacteria</taxon>
        <taxon>Candidatus Kentrum</taxon>
    </lineage>
</organism>
<feature type="region of interest" description="Disordered" evidence="1">
    <location>
        <begin position="16"/>
        <end position="65"/>
    </location>
</feature>
<name>A0A450YYX2_9GAMM</name>
<feature type="compositionally biased region" description="Basic and acidic residues" evidence="1">
    <location>
        <begin position="16"/>
        <end position="42"/>
    </location>
</feature>
<dbReference type="EMBL" id="CAADFR010000081">
    <property type="protein sequence ID" value="VFK40964.1"/>
    <property type="molecule type" value="Genomic_DNA"/>
</dbReference>
<dbReference type="AlphaFoldDB" id="A0A450YYX2"/>
<reference evidence="3" key="1">
    <citation type="submission" date="2019-02" db="EMBL/GenBank/DDBJ databases">
        <authorList>
            <person name="Gruber-Vodicka R. H."/>
            <person name="Seah K. B. B."/>
        </authorList>
    </citation>
    <scope>NUCLEOTIDE SEQUENCE</scope>
    <source>
        <strain evidence="3">BECK_S1320</strain>
        <strain evidence="2">BECK_S1321</strain>
    </source>
</reference>